<dbReference type="PROSITE" id="PS52015">
    <property type="entry name" value="TONB_CTD"/>
    <property type="match status" value="1"/>
</dbReference>
<evidence type="ECO:0000313" key="7">
    <source>
        <dbReference type="EMBL" id="TXB63504.1"/>
    </source>
</evidence>
<dbReference type="GO" id="GO:0016020">
    <property type="term" value="C:membrane"/>
    <property type="evidence" value="ECO:0007669"/>
    <property type="project" value="UniProtKB-SubCell"/>
</dbReference>
<dbReference type="EMBL" id="VOOR01000015">
    <property type="protein sequence ID" value="TXB63504.1"/>
    <property type="molecule type" value="Genomic_DNA"/>
</dbReference>
<dbReference type="Gene3D" id="3.30.1150.10">
    <property type="match status" value="1"/>
</dbReference>
<dbReference type="GO" id="GO:0055085">
    <property type="term" value="P:transmembrane transport"/>
    <property type="evidence" value="ECO:0007669"/>
    <property type="project" value="InterPro"/>
</dbReference>
<dbReference type="InterPro" id="IPR006260">
    <property type="entry name" value="TonB/TolA_C"/>
</dbReference>
<feature type="domain" description="TonB C-terminal" evidence="6">
    <location>
        <begin position="18"/>
        <end position="114"/>
    </location>
</feature>
<name>A0A5C6RNF2_9BACT</name>
<evidence type="ECO:0000259" key="6">
    <source>
        <dbReference type="PROSITE" id="PS52015"/>
    </source>
</evidence>
<evidence type="ECO:0000256" key="3">
    <source>
        <dbReference type="ARBA" id="ARBA00022989"/>
    </source>
</evidence>
<gene>
    <name evidence="7" type="ORF">FRY97_09100</name>
</gene>
<keyword evidence="4" id="KW-0472">Membrane</keyword>
<dbReference type="InterPro" id="IPR037682">
    <property type="entry name" value="TonB_C"/>
</dbReference>
<dbReference type="Proteomes" id="UP000321580">
    <property type="component" value="Unassembled WGS sequence"/>
</dbReference>
<reference evidence="7 8" key="1">
    <citation type="submission" date="2019-08" db="EMBL/GenBank/DDBJ databases">
        <title>Genome of Phaeodactylibacter luteus.</title>
        <authorList>
            <person name="Bowman J.P."/>
        </authorList>
    </citation>
    <scope>NUCLEOTIDE SEQUENCE [LARGE SCALE GENOMIC DNA]</scope>
    <source>
        <strain evidence="7 8">KCTC 42180</strain>
    </source>
</reference>
<sequence length="149" mass="16555">MRREKKDKHFIKKPYYEGGPNAMKAFVSKELRYPPEAAQANVEGTVVVRCSIAHTGAVSRADAISGPGYGCEEEACRIVSQMKFKVPKQPGKGKIIFHKTIKIHFRLPNPQQPEAPSAATFQYQYQPTATRSGQPKPGTGYEYTIDLPS</sequence>
<feature type="region of interest" description="Disordered" evidence="5">
    <location>
        <begin position="128"/>
        <end position="149"/>
    </location>
</feature>
<dbReference type="AlphaFoldDB" id="A0A5C6RNF2"/>
<organism evidence="7 8">
    <name type="scientific">Phaeodactylibacter luteus</name>
    <dbReference type="NCBI Taxonomy" id="1564516"/>
    <lineage>
        <taxon>Bacteria</taxon>
        <taxon>Pseudomonadati</taxon>
        <taxon>Bacteroidota</taxon>
        <taxon>Saprospiria</taxon>
        <taxon>Saprospirales</taxon>
        <taxon>Haliscomenobacteraceae</taxon>
        <taxon>Phaeodactylibacter</taxon>
    </lineage>
</organism>
<evidence type="ECO:0000256" key="4">
    <source>
        <dbReference type="ARBA" id="ARBA00023136"/>
    </source>
</evidence>
<proteinExistence type="predicted"/>
<protein>
    <submittedName>
        <fullName evidence="7">Energy transducer TonB</fullName>
    </submittedName>
</protein>
<keyword evidence="3" id="KW-1133">Transmembrane helix</keyword>
<evidence type="ECO:0000256" key="5">
    <source>
        <dbReference type="SAM" id="MobiDB-lite"/>
    </source>
</evidence>
<dbReference type="Pfam" id="PF03544">
    <property type="entry name" value="TonB_C"/>
    <property type="match status" value="1"/>
</dbReference>
<dbReference type="NCBIfam" id="TIGR01352">
    <property type="entry name" value="tonB_Cterm"/>
    <property type="match status" value="1"/>
</dbReference>
<dbReference type="SUPFAM" id="SSF74653">
    <property type="entry name" value="TolA/TonB C-terminal domain"/>
    <property type="match status" value="1"/>
</dbReference>
<comment type="caution">
    <text evidence="7">The sequence shown here is derived from an EMBL/GenBank/DDBJ whole genome shotgun (WGS) entry which is preliminary data.</text>
</comment>
<evidence type="ECO:0000256" key="2">
    <source>
        <dbReference type="ARBA" id="ARBA00022692"/>
    </source>
</evidence>
<accession>A0A5C6RNF2</accession>
<evidence type="ECO:0000256" key="1">
    <source>
        <dbReference type="ARBA" id="ARBA00004167"/>
    </source>
</evidence>
<keyword evidence="2" id="KW-0812">Transmembrane</keyword>
<dbReference type="OrthoDB" id="1039448at2"/>
<keyword evidence="8" id="KW-1185">Reference proteome</keyword>
<dbReference type="RefSeq" id="WP_147167143.1">
    <property type="nucleotide sequence ID" value="NZ_VOOR01000015.1"/>
</dbReference>
<evidence type="ECO:0000313" key="8">
    <source>
        <dbReference type="Proteomes" id="UP000321580"/>
    </source>
</evidence>
<comment type="subcellular location">
    <subcellularLocation>
        <location evidence="1">Membrane</location>
        <topology evidence="1">Single-pass membrane protein</topology>
    </subcellularLocation>
</comment>